<feature type="transmembrane region" description="Helical" evidence="1">
    <location>
        <begin position="28"/>
        <end position="54"/>
    </location>
</feature>
<dbReference type="PATRIC" id="fig|1217710.3.peg.2995"/>
<evidence type="ECO:0000313" key="3">
    <source>
        <dbReference type="Proteomes" id="UP000013070"/>
    </source>
</evidence>
<protein>
    <submittedName>
        <fullName evidence="2">Uncharacterized protein</fullName>
    </submittedName>
</protein>
<keyword evidence="1" id="KW-1133">Transmembrane helix</keyword>
<dbReference type="eggNOG" id="COG2814">
    <property type="taxonomic scope" value="Bacteria"/>
</dbReference>
<evidence type="ECO:0000313" key="2">
    <source>
        <dbReference type="EMBL" id="ENU97895.1"/>
    </source>
</evidence>
<sequence length="60" mass="6424">MTSDTIVAEETKTGVSSDGTIKQAPKRLWMTAFVFAFLILLCDGADIGILAFSLTSLKAE</sequence>
<comment type="caution">
    <text evidence="2">The sequence shown here is derived from an EMBL/GenBank/DDBJ whole genome shotgun (WGS) entry which is preliminary data.</text>
</comment>
<organism evidence="2 3">
    <name type="scientific">Acinetobacter variabilis</name>
    <dbReference type="NCBI Taxonomy" id="70346"/>
    <lineage>
        <taxon>Bacteria</taxon>
        <taxon>Pseudomonadati</taxon>
        <taxon>Pseudomonadota</taxon>
        <taxon>Gammaproteobacteria</taxon>
        <taxon>Moraxellales</taxon>
        <taxon>Moraxellaceae</taxon>
        <taxon>Acinetobacter</taxon>
    </lineage>
</organism>
<dbReference type="HOGENOM" id="CLU_2930598_0_0_6"/>
<reference evidence="2 3" key="1">
    <citation type="submission" date="2013-02" db="EMBL/GenBank/DDBJ databases">
        <title>The Genome Sequence of Acinetobacter sp. NIPH 899.</title>
        <authorList>
            <consortium name="The Broad Institute Genome Sequencing Platform"/>
            <consortium name="The Broad Institute Genome Sequencing Center for Infectious Disease"/>
            <person name="Cerqueira G."/>
            <person name="Feldgarden M."/>
            <person name="Courvalin P."/>
            <person name="Perichon B."/>
            <person name="Grillot-Courvalin C."/>
            <person name="Clermont D."/>
            <person name="Rocha E."/>
            <person name="Yoon E.-J."/>
            <person name="Nemec A."/>
            <person name="Walker B."/>
            <person name="Young S.K."/>
            <person name="Zeng Q."/>
            <person name="Gargeya S."/>
            <person name="Fitzgerald M."/>
            <person name="Haas B."/>
            <person name="Abouelleil A."/>
            <person name="Alvarado L."/>
            <person name="Arachchi H.M."/>
            <person name="Berlin A.M."/>
            <person name="Chapman S.B."/>
            <person name="Dewar J."/>
            <person name="Goldberg J."/>
            <person name="Griggs A."/>
            <person name="Gujja S."/>
            <person name="Hansen M."/>
            <person name="Howarth C."/>
            <person name="Imamovic A."/>
            <person name="Larimer J."/>
            <person name="McCowan C."/>
            <person name="Murphy C."/>
            <person name="Neiman D."/>
            <person name="Pearson M."/>
            <person name="Priest M."/>
            <person name="Roberts A."/>
            <person name="Saif S."/>
            <person name="Shea T."/>
            <person name="Sisk P."/>
            <person name="Sykes S."/>
            <person name="Wortman J."/>
            <person name="Nusbaum C."/>
            <person name="Birren B."/>
        </authorList>
    </citation>
    <scope>NUCLEOTIDE SEQUENCE [LARGE SCALE GENOMIC DNA]</scope>
    <source>
        <strain evidence="2 3">NIPH 899</strain>
    </source>
</reference>
<dbReference type="Proteomes" id="UP000013070">
    <property type="component" value="Unassembled WGS sequence"/>
</dbReference>
<dbReference type="EMBL" id="APPE01000075">
    <property type="protein sequence ID" value="ENU97895.1"/>
    <property type="molecule type" value="Genomic_DNA"/>
</dbReference>
<keyword evidence="1" id="KW-0812">Transmembrane</keyword>
<dbReference type="AlphaFoldDB" id="N8VE82"/>
<gene>
    <name evidence="2" type="ORF">F969_03129</name>
</gene>
<proteinExistence type="predicted"/>
<evidence type="ECO:0000256" key="1">
    <source>
        <dbReference type="SAM" id="Phobius"/>
    </source>
</evidence>
<accession>N8VE82</accession>
<keyword evidence="1" id="KW-0472">Membrane</keyword>
<name>N8VE82_9GAMM</name>
<keyword evidence="3" id="KW-1185">Reference proteome</keyword>